<sequence>MSKLSFKSNLVLLVPELLTAIVSYLPNPDLKSLRLTCKALGEEVPLHFDRVFLSANPLNIEVARTIADNEKFRKGVREIIWDDALLAHDTSPRAEDDPPTWFIQACKDNIENVKDLKRDRKRPKTREFLPFSESWSYYETLLEQQEEVLRSVADINALTYVLERFRSLQRITITPAAHGSLDRPLYETPMIKSFPKGFNYPIPCDWSSSEPFGLYTLPPWTAKKQWRGYCVITNMLAGWNDHHISELTIDVRELETGLSCRVFDEPCEEYDNLVHVLRQPGFRCIDLALLAGGQDYVDDWSSSRSGHLKEMFEAAPDLEHVSLRIVADYGQIYPDFKEYCIPLQTIFPVDRWQKLRYFGLSNFIVDGPGLLSLLGALPTTLRFVELSFLEIVGDRGNYRDILFDIRDTLDWHDRAANARPKLIIHVYGSSMRYIPMRYQCVDDQANGFIYGDKENPFGARSNGNALIHKMGIERSHFGCC</sequence>
<evidence type="ECO:0000313" key="2">
    <source>
        <dbReference type="EMBL" id="THV46426.1"/>
    </source>
</evidence>
<feature type="signal peptide" evidence="1">
    <location>
        <begin position="1"/>
        <end position="20"/>
    </location>
</feature>
<feature type="chain" id="PRO_5020216633" description="F-box domain-containing protein" evidence="1">
    <location>
        <begin position="21"/>
        <end position="480"/>
    </location>
</feature>
<dbReference type="EMBL" id="PQXL01000387">
    <property type="protein sequence ID" value="THV46426.1"/>
    <property type="molecule type" value="Genomic_DNA"/>
</dbReference>
<reference evidence="2 3" key="1">
    <citation type="submission" date="2017-12" db="EMBL/GenBank/DDBJ databases">
        <title>Comparative genomics of Botrytis spp.</title>
        <authorList>
            <person name="Valero-Jimenez C.A."/>
            <person name="Tapia P."/>
            <person name="Veloso J."/>
            <person name="Silva-Moreno E."/>
            <person name="Staats M."/>
            <person name="Valdes J.H."/>
            <person name="Van Kan J.A.L."/>
        </authorList>
    </citation>
    <scope>NUCLEOTIDE SEQUENCE [LARGE SCALE GENOMIC DNA]</scope>
    <source>
        <strain evidence="2 3">MUCL435</strain>
    </source>
</reference>
<protein>
    <recommendedName>
        <fullName evidence="4">F-box domain-containing protein</fullName>
    </recommendedName>
</protein>
<evidence type="ECO:0000313" key="3">
    <source>
        <dbReference type="Proteomes" id="UP000308671"/>
    </source>
</evidence>
<accession>A0A4V4HTQ7</accession>
<dbReference type="Proteomes" id="UP000308671">
    <property type="component" value="Unassembled WGS sequence"/>
</dbReference>
<gene>
    <name evidence="2" type="ORF">BGAL_0387g00050</name>
</gene>
<keyword evidence="1" id="KW-0732">Signal</keyword>
<keyword evidence="3" id="KW-1185">Reference proteome</keyword>
<organism evidence="2 3">
    <name type="scientific">Botrytis galanthina</name>
    <dbReference type="NCBI Taxonomy" id="278940"/>
    <lineage>
        <taxon>Eukaryota</taxon>
        <taxon>Fungi</taxon>
        <taxon>Dikarya</taxon>
        <taxon>Ascomycota</taxon>
        <taxon>Pezizomycotina</taxon>
        <taxon>Leotiomycetes</taxon>
        <taxon>Helotiales</taxon>
        <taxon>Sclerotiniaceae</taxon>
        <taxon>Botrytis</taxon>
    </lineage>
</organism>
<name>A0A4V4HTQ7_9HELO</name>
<evidence type="ECO:0008006" key="4">
    <source>
        <dbReference type="Google" id="ProtNLM"/>
    </source>
</evidence>
<dbReference type="OrthoDB" id="3429862at2759"/>
<dbReference type="AlphaFoldDB" id="A0A4V4HTQ7"/>
<evidence type="ECO:0000256" key="1">
    <source>
        <dbReference type="SAM" id="SignalP"/>
    </source>
</evidence>
<comment type="caution">
    <text evidence="2">The sequence shown here is derived from an EMBL/GenBank/DDBJ whole genome shotgun (WGS) entry which is preliminary data.</text>
</comment>
<proteinExistence type="predicted"/>